<evidence type="ECO:0000256" key="3">
    <source>
        <dbReference type="SAM" id="SignalP"/>
    </source>
</evidence>
<feature type="transmembrane region" description="Helical" evidence="2">
    <location>
        <begin position="331"/>
        <end position="355"/>
    </location>
</feature>
<keyword evidence="3" id="KW-0732">Signal</keyword>
<dbReference type="SUPFAM" id="SSF82153">
    <property type="entry name" value="FAS1 domain"/>
    <property type="match status" value="2"/>
</dbReference>
<comment type="caution">
    <text evidence="5">The sequence shown here is derived from an EMBL/GenBank/DDBJ whole genome shotgun (WGS) entry which is preliminary data.</text>
</comment>
<name>A0A0N0NIJ8_9EURO</name>
<dbReference type="InterPro" id="IPR000782">
    <property type="entry name" value="FAS1_domain"/>
</dbReference>
<evidence type="ECO:0000256" key="2">
    <source>
        <dbReference type="SAM" id="Phobius"/>
    </source>
</evidence>
<evidence type="ECO:0000259" key="4">
    <source>
        <dbReference type="PROSITE" id="PS50213"/>
    </source>
</evidence>
<feature type="region of interest" description="Disordered" evidence="1">
    <location>
        <begin position="304"/>
        <end position="328"/>
    </location>
</feature>
<gene>
    <name evidence="5" type="ORF">AB675_11096</name>
</gene>
<proteinExistence type="predicted"/>
<keyword evidence="2" id="KW-1133">Transmembrane helix</keyword>
<dbReference type="AlphaFoldDB" id="A0A0N0NIJ8"/>
<feature type="compositionally biased region" description="Polar residues" evidence="1">
    <location>
        <begin position="484"/>
        <end position="500"/>
    </location>
</feature>
<protein>
    <recommendedName>
        <fullName evidence="4">FAS1 domain-containing protein</fullName>
    </recommendedName>
</protein>
<dbReference type="PROSITE" id="PS50213">
    <property type="entry name" value="FAS1"/>
    <property type="match status" value="2"/>
</dbReference>
<evidence type="ECO:0000313" key="5">
    <source>
        <dbReference type="EMBL" id="KPI35828.1"/>
    </source>
</evidence>
<dbReference type="STRING" id="1664694.A0A0N0NIJ8"/>
<dbReference type="EMBL" id="LFJN01000036">
    <property type="protein sequence ID" value="KPI35828.1"/>
    <property type="molecule type" value="Genomic_DNA"/>
</dbReference>
<evidence type="ECO:0000256" key="1">
    <source>
        <dbReference type="SAM" id="MobiDB-lite"/>
    </source>
</evidence>
<feature type="region of interest" description="Disordered" evidence="1">
    <location>
        <begin position="364"/>
        <end position="570"/>
    </location>
</feature>
<organism evidence="5 6">
    <name type="scientific">Cyphellophora attinorum</name>
    <dbReference type="NCBI Taxonomy" id="1664694"/>
    <lineage>
        <taxon>Eukaryota</taxon>
        <taxon>Fungi</taxon>
        <taxon>Dikarya</taxon>
        <taxon>Ascomycota</taxon>
        <taxon>Pezizomycotina</taxon>
        <taxon>Eurotiomycetes</taxon>
        <taxon>Chaetothyriomycetidae</taxon>
        <taxon>Chaetothyriales</taxon>
        <taxon>Cyphellophoraceae</taxon>
        <taxon>Cyphellophora</taxon>
    </lineage>
</organism>
<dbReference type="Pfam" id="PF02469">
    <property type="entry name" value="Fasciclin"/>
    <property type="match status" value="2"/>
</dbReference>
<dbReference type="Gene3D" id="2.30.180.10">
    <property type="entry name" value="FAS1 domain"/>
    <property type="match status" value="2"/>
</dbReference>
<reference evidence="5 6" key="1">
    <citation type="submission" date="2015-06" db="EMBL/GenBank/DDBJ databases">
        <title>Draft genome of the ant-associated black yeast Phialophora attae CBS 131958.</title>
        <authorList>
            <person name="Moreno L.F."/>
            <person name="Stielow B.J."/>
            <person name="de Hoog S."/>
            <person name="Vicente V.A."/>
            <person name="Weiss V.A."/>
            <person name="de Vries M."/>
            <person name="Cruz L.M."/>
            <person name="Souza E.M."/>
        </authorList>
    </citation>
    <scope>NUCLEOTIDE SEQUENCE [LARGE SCALE GENOMIC DNA]</scope>
    <source>
        <strain evidence="5 6">CBS 131958</strain>
    </source>
</reference>
<dbReference type="OrthoDB" id="286301at2759"/>
<dbReference type="PANTHER" id="PTHR10900:SF77">
    <property type="entry name" value="FI19380P1"/>
    <property type="match status" value="1"/>
</dbReference>
<dbReference type="InterPro" id="IPR036378">
    <property type="entry name" value="FAS1_dom_sf"/>
</dbReference>
<feature type="compositionally biased region" description="Basic and acidic residues" evidence="1">
    <location>
        <begin position="406"/>
        <end position="417"/>
    </location>
</feature>
<dbReference type="GO" id="GO:0000329">
    <property type="term" value="C:fungal-type vacuole membrane"/>
    <property type="evidence" value="ECO:0007669"/>
    <property type="project" value="TreeGrafter"/>
</dbReference>
<feature type="chain" id="PRO_5005856850" description="FAS1 domain-containing protein" evidence="3">
    <location>
        <begin position="17"/>
        <end position="570"/>
    </location>
</feature>
<dbReference type="InterPro" id="IPR050904">
    <property type="entry name" value="Adhesion/Biosynth-related"/>
</dbReference>
<keyword evidence="2" id="KW-0812">Transmembrane</keyword>
<feature type="compositionally biased region" description="Polar residues" evidence="1">
    <location>
        <begin position="548"/>
        <end position="558"/>
    </location>
</feature>
<accession>A0A0N0NIJ8</accession>
<dbReference type="Proteomes" id="UP000038010">
    <property type="component" value="Unassembled WGS sequence"/>
</dbReference>
<keyword evidence="6" id="KW-1185">Reference proteome</keyword>
<keyword evidence="2" id="KW-0472">Membrane</keyword>
<feature type="domain" description="FAS1" evidence="4">
    <location>
        <begin position="167"/>
        <end position="304"/>
    </location>
</feature>
<sequence>MLLIYAVLLFAATCLGDEDLLSVLKSQSGISTFVQQLEAIPDLLTFVSDGSNGPFTVIVPDDGAWAKWSSANKALAADGNYTDVLMRYHFLQQSLVSGDFAQNSFFAHSLLDDTRYANVTGGQVVELTSVDGKPSAVTGLRAVSQITTPDIPFIGGWIQVTDTVLTIPDLLSSTISKLKLTHLLALLNKGGFVDPSLPSFKLVNTASDLSIFPPNNEQFGANYEGFDGLQQEEIRKVLNYSVVRTSPCLYSSTWKNGTKYPSLAAGLDVMFTQIDDDFYIDAAKLDKTDYLVANGVLQITESILNPNTTGIGPTETPKSETDDSSSGLSSAAAAGIGIAVGAVILGLLVGGALYVRQRKRHNLPICGGGRRGGRRFRPGQQRLPEQDTPGIPQPVPRTIGGGGNGRESRNARRRGYEDNPMGLRHTQSDLELAEPPPPHYGTHELDNKAYASPRESRQLLSGDRRRHSGQNVSVVEIHSPDGTVHTTTTRSTMGTYHSADSGNNTGTGPGGRNSRLDEPLPARPPGTPQEIDGRSVHRSGSGGSGGSQRTRINVTISGEQPRHLGFQAMY</sequence>
<feature type="signal peptide" evidence="3">
    <location>
        <begin position="1"/>
        <end position="16"/>
    </location>
</feature>
<dbReference type="PANTHER" id="PTHR10900">
    <property type="entry name" value="PERIOSTIN-RELATED"/>
    <property type="match status" value="1"/>
</dbReference>
<dbReference type="GeneID" id="28731793"/>
<feature type="domain" description="FAS1" evidence="4">
    <location>
        <begin position="17"/>
        <end position="165"/>
    </location>
</feature>
<dbReference type="GO" id="GO:0016236">
    <property type="term" value="P:macroautophagy"/>
    <property type="evidence" value="ECO:0007669"/>
    <property type="project" value="TreeGrafter"/>
</dbReference>
<dbReference type="VEuPathDB" id="FungiDB:AB675_11096"/>
<dbReference type="RefSeq" id="XP_017995791.1">
    <property type="nucleotide sequence ID" value="XM_018139913.1"/>
</dbReference>
<evidence type="ECO:0000313" key="6">
    <source>
        <dbReference type="Proteomes" id="UP000038010"/>
    </source>
</evidence>